<reference evidence="2" key="1">
    <citation type="submission" date="2023-05" db="EMBL/GenBank/DDBJ databases">
        <title>Genome and transcriptome analyses reveal genes involved in the formation of fine ridges on petal epidermal cells in Hibiscus trionum.</title>
        <authorList>
            <person name="Koshimizu S."/>
            <person name="Masuda S."/>
            <person name="Ishii T."/>
            <person name="Shirasu K."/>
            <person name="Hoshino A."/>
            <person name="Arita M."/>
        </authorList>
    </citation>
    <scope>NUCLEOTIDE SEQUENCE</scope>
    <source>
        <strain evidence="2">Hamamatsu line</strain>
    </source>
</reference>
<dbReference type="InterPro" id="IPR005135">
    <property type="entry name" value="Endo/exonuclease/phosphatase"/>
</dbReference>
<dbReference type="PANTHER" id="PTHR33710:SF64">
    <property type="entry name" value="ENDONUCLEASE_EXONUCLEASE_PHOSPHATASE DOMAIN-CONTAINING PROTEIN"/>
    <property type="match status" value="1"/>
</dbReference>
<keyword evidence="3" id="KW-1185">Reference proteome</keyword>
<dbReference type="InterPro" id="IPR036691">
    <property type="entry name" value="Endo/exonu/phosph_ase_sf"/>
</dbReference>
<dbReference type="OrthoDB" id="1746429at2759"/>
<comment type="caution">
    <text evidence="2">The sequence shown here is derived from an EMBL/GenBank/DDBJ whole genome shotgun (WGS) entry which is preliminary data.</text>
</comment>
<dbReference type="Gene3D" id="3.60.10.10">
    <property type="entry name" value="Endonuclease/exonuclease/phosphatase"/>
    <property type="match status" value="1"/>
</dbReference>
<evidence type="ECO:0000259" key="1">
    <source>
        <dbReference type="Pfam" id="PF03372"/>
    </source>
</evidence>
<sequence length="308" mass="35602">MNKLLFLSWNIRGLGRLEKKAAIRKLLLKTKPKLVFLQESKLSSIDRRISNMLCGRHSNFDFHFPPSVGSACGIISLWDHNYFEVESYLVSVSYVALVGLIKEKNFRCLLINIYAPNDAAERQILFCELKKLILQINLPCLLGGDFNIVLNEEERIGVSFNKRAVRIFSQFIEDLSLVDIPLKGSYFTWSNHRGVPSFSRLDRFLLSVDFLNSWPNLLQVSFPKGISDHNPIGLTLMEEHWGPRPFKWFDYLGEDRKYTDMIKKRCTENEGKGISIVLRNCKEATKKWVAANYKNNEESIDFLEKKAT</sequence>
<proteinExistence type="predicted"/>
<dbReference type="PANTHER" id="PTHR33710">
    <property type="entry name" value="BNAC02G09200D PROTEIN"/>
    <property type="match status" value="1"/>
</dbReference>
<feature type="domain" description="Endonuclease/exonuclease/phosphatase" evidence="1">
    <location>
        <begin position="7"/>
        <end position="229"/>
    </location>
</feature>
<dbReference type="EMBL" id="BSYR01000033">
    <property type="protein sequence ID" value="GMI98534.1"/>
    <property type="molecule type" value="Genomic_DNA"/>
</dbReference>
<evidence type="ECO:0000313" key="3">
    <source>
        <dbReference type="Proteomes" id="UP001165190"/>
    </source>
</evidence>
<dbReference type="GO" id="GO:0003824">
    <property type="term" value="F:catalytic activity"/>
    <property type="evidence" value="ECO:0007669"/>
    <property type="project" value="InterPro"/>
</dbReference>
<organism evidence="2 3">
    <name type="scientific">Hibiscus trionum</name>
    <name type="common">Flower of an hour</name>
    <dbReference type="NCBI Taxonomy" id="183268"/>
    <lineage>
        <taxon>Eukaryota</taxon>
        <taxon>Viridiplantae</taxon>
        <taxon>Streptophyta</taxon>
        <taxon>Embryophyta</taxon>
        <taxon>Tracheophyta</taxon>
        <taxon>Spermatophyta</taxon>
        <taxon>Magnoliopsida</taxon>
        <taxon>eudicotyledons</taxon>
        <taxon>Gunneridae</taxon>
        <taxon>Pentapetalae</taxon>
        <taxon>rosids</taxon>
        <taxon>malvids</taxon>
        <taxon>Malvales</taxon>
        <taxon>Malvaceae</taxon>
        <taxon>Malvoideae</taxon>
        <taxon>Hibiscus</taxon>
    </lineage>
</organism>
<gene>
    <name evidence="2" type="ORF">HRI_003522700</name>
</gene>
<evidence type="ECO:0000313" key="2">
    <source>
        <dbReference type="EMBL" id="GMI98534.1"/>
    </source>
</evidence>
<dbReference type="Pfam" id="PF03372">
    <property type="entry name" value="Exo_endo_phos"/>
    <property type="match status" value="1"/>
</dbReference>
<protein>
    <recommendedName>
        <fullName evidence="1">Endonuclease/exonuclease/phosphatase domain-containing protein</fullName>
    </recommendedName>
</protein>
<name>A0A9W7IKZ4_HIBTR</name>
<dbReference type="AlphaFoldDB" id="A0A9W7IKZ4"/>
<dbReference type="Proteomes" id="UP001165190">
    <property type="component" value="Unassembled WGS sequence"/>
</dbReference>
<dbReference type="SUPFAM" id="SSF56219">
    <property type="entry name" value="DNase I-like"/>
    <property type="match status" value="1"/>
</dbReference>
<accession>A0A9W7IKZ4</accession>